<keyword evidence="2" id="KW-1185">Reference proteome</keyword>
<evidence type="ECO:0000313" key="1">
    <source>
        <dbReference type="EMBL" id="KAG1806180.1"/>
    </source>
</evidence>
<dbReference type="EMBL" id="JABBWG010000047">
    <property type="protein sequence ID" value="KAG1806180.1"/>
    <property type="molecule type" value="Genomic_DNA"/>
</dbReference>
<comment type="caution">
    <text evidence="1">The sequence shown here is derived from an EMBL/GenBank/DDBJ whole genome shotgun (WGS) entry which is preliminary data.</text>
</comment>
<protein>
    <submittedName>
        <fullName evidence="1">Uncharacterized protein</fullName>
    </submittedName>
</protein>
<gene>
    <name evidence="1" type="ORF">BJ212DRAFT_785104</name>
</gene>
<proteinExistence type="predicted"/>
<accession>A0A9P7DYK1</accession>
<dbReference type="Proteomes" id="UP000807769">
    <property type="component" value="Unassembled WGS sequence"/>
</dbReference>
<sequence length="318" mass="36402">MMATIPFNDSASGIFDPPPSYDAIYMPVSTNSIQCKRSVFSFLQSKQKCRRALVLSRIHAIVSSPDFTPSSVAQIVKSCAAALPAAEFSNLLQKPNIEDHSALYWAIVNNQRETLLEFTKFILKFSPACSSDLRLACMTVNDHDSFMLLNLGDIVNPKDRSLRRMLRCPQDDIQVYEGDDMDQNRFFVCFVFRMFQKRLRITQKFEVEFVARGRIWALRLYMGEKGKWCIEYCLSGHSLPVHPNAVLQIQSNKPPPGSDTPKHLRLVQHTSGILITEESFHHGHITDKEAKSGFLWQFPDDWPMDDPLELRLTWSDLL</sequence>
<evidence type="ECO:0000313" key="2">
    <source>
        <dbReference type="Proteomes" id="UP000807769"/>
    </source>
</evidence>
<dbReference type="AlphaFoldDB" id="A0A9P7DYK1"/>
<dbReference type="OrthoDB" id="2959034at2759"/>
<reference evidence="1" key="1">
    <citation type="journal article" date="2020" name="New Phytol.">
        <title>Comparative genomics reveals dynamic genome evolution in host specialist ectomycorrhizal fungi.</title>
        <authorList>
            <person name="Lofgren L.A."/>
            <person name="Nguyen N.H."/>
            <person name="Vilgalys R."/>
            <person name="Ruytinx J."/>
            <person name="Liao H.L."/>
            <person name="Branco S."/>
            <person name="Kuo A."/>
            <person name="LaButti K."/>
            <person name="Lipzen A."/>
            <person name="Andreopoulos W."/>
            <person name="Pangilinan J."/>
            <person name="Riley R."/>
            <person name="Hundley H."/>
            <person name="Na H."/>
            <person name="Barry K."/>
            <person name="Grigoriev I.V."/>
            <person name="Stajich J.E."/>
            <person name="Kennedy P.G."/>
        </authorList>
    </citation>
    <scope>NUCLEOTIDE SEQUENCE</scope>
    <source>
        <strain evidence="1">MN1</strain>
    </source>
</reference>
<name>A0A9P7DYK1_9AGAM</name>
<organism evidence="1 2">
    <name type="scientific">Suillus subaureus</name>
    <dbReference type="NCBI Taxonomy" id="48587"/>
    <lineage>
        <taxon>Eukaryota</taxon>
        <taxon>Fungi</taxon>
        <taxon>Dikarya</taxon>
        <taxon>Basidiomycota</taxon>
        <taxon>Agaricomycotina</taxon>
        <taxon>Agaricomycetes</taxon>
        <taxon>Agaricomycetidae</taxon>
        <taxon>Boletales</taxon>
        <taxon>Suillineae</taxon>
        <taxon>Suillaceae</taxon>
        <taxon>Suillus</taxon>
    </lineage>
</organism>
<dbReference type="RefSeq" id="XP_041187689.1">
    <property type="nucleotide sequence ID" value="XM_041344071.1"/>
</dbReference>
<dbReference type="GeneID" id="64638087"/>